<sequence length="182" mass="19901">MGSCTAAALSNPQKRNRDNINNVPPCELEAKRPKLLGITINTSDDDLDLLSGGKKSTEDRILDDEDIAYWLNQQSRKSATAGVLRAVNELAKGLEATPGSKSTLLVRTEASMPTNETLSGKTALQPNSAQASDVPYILRGLGAFADDASTIPADLTTTGRRKRRPWMRKNRRPIVGWDQLWL</sequence>
<evidence type="ECO:0000313" key="2">
    <source>
        <dbReference type="EMBL" id="KAK2778226.1"/>
    </source>
</evidence>
<protein>
    <submittedName>
        <fullName evidence="2">Uncharacterized protein</fullName>
    </submittedName>
</protein>
<dbReference type="EMBL" id="VYYT01000013">
    <property type="protein sequence ID" value="KAK2778226.1"/>
    <property type="molecule type" value="Genomic_DNA"/>
</dbReference>
<name>A0AAE0DDG8_COLKA</name>
<feature type="region of interest" description="Disordered" evidence="1">
    <location>
        <begin position="1"/>
        <end position="25"/>
    </location>
</feature>
<dbReference type="Proteomes" id="UP001281614">
    <property type="component" value="Unassembled WGS sequence"/>
</dbReference>
<evidence type="ECO:0000313" key="3">
    <source>
        <dbReference type="Proteomes" id="UP001281614"/>
    </source>
</evidence>
<gene>
    <name evidence="2" type="ORF">CKAH01_03182</name>
</gene>
<proteinExistence type="predicted"/>
<keyword evidence="3" id="KW-1185">Reference proteome</keyword>
<reference evidence="2" key="1">
    <citation type="submission" date="2023-02" db="EMBL/GenBank/DDBJ databases">
        <title>Colletotrichum kahawae CIFC_Que2 genome sequencing and assembly.</title>
        <authorList>
            <person name="Baroncelli R."/>
        </authorList>
    </citation>
    <scope>NUCLEOTIDE SEQUENCE</scope>
    <source>
        <strain evidence="2">CIFC_Que2</strain>
    </source>
</reference>
<accession>A0AAE0DDG8</accession>
<comment type="caution">
    <text evidence="2">The sequence shown here is derived from an EMBL/GenBank/DDBJ whole genome shotgun (WGS) entry which is preliminary data.</text>
</comment>
<organism evidence="2 3">
    <name type="scientific">Colletotrichum kahawae</name>
    <name type="common">Coffee berry disease fungus</name>
    <dbReference type="NCBI Taxonomy" id="34407"/>
    <lineage>
        <taxon>Eukaryota</taxon>
        <taxon>Fungi</taxon>
        <taxon>Dikarya</taxon>
        <taxon>Ascomycota</taxon>
        <taxon>Pezizomycotina</taxon>
        <taxon>Sordariomycetes</taxon>
        <taxon>Hypocreomycetidae</taxon>
        <taxon>Glomerellales</taxon>
        <taxon>Glomerellaceae</taxon>
        <taxon>Colletotrichum</taxon>
        <taxon>Colletotrichum gloeosporioides species complex</taxon>
    </lineage>
</organism>
<evidence type="ECO:0000256" key="1">
    <source>
        <dbReference type="SAM" id="MobiDB-lite"/>
    </source>
</evidence>
<dbReference type="AlphaFoldDB" id="A0AAE0DDG8"/>